<dbReference type="InterPro" id="IPR016181">
    <property type="entry name" value="Acyl_CoA_acyltransferase"/>
</dbReference>
<reference evidence="4 5" key="1">
    <citation type="submission" date="2020-04" db="EMBL/GenBank/DDBJ databases">
        <title>Vibrio sp. SM6, a novel species isolated from seawater.</title>
        <authorList>
            <person name="Wang X."/>
        </authorList>
    </citation>
    <scope>NUCLEOTIDE SEQUENCE [LARGE SCALE GENOMIC DNA]</scope>
    <source>
        <strain evidence="4 5">SM6</strain>
    </source>
</reference>
<proteinExistence type="predicted"/>
<dbReference type="Pfam" id="PF00583">
    <property type="entry name" value="Acetyltransf_1"/>
    <property type="match status" value="1"/>
</dbReference>
<dbReference type="CDD" id="cd04301">
    <property type="entry name" value="NAT_SF"/>
    <property type="match status" value="1"/>
</dbReference>
<dbReference type="SUPFAM" id="SSF55729">
    <property type="entry name" value="Acyl-CoA N-acyltransferases (Nat)"/>
    <property type="match status" value="1"/>
</dbReference>
<dbReference type="PANTHER" id="PTHR43420:SF12">
    <property type="entry name" value="N-ACETYLTRANSFERASE DOMAIN-CONTAINING PROTEIN"/>
    <property type="match status" value="1"/>
</dbReference>
<evidence type="ECO:0000256" key="2">
    <source>
        <dbReference type="ARBA" id="ARBA00023315"/>
    </source>
</evidence>
<evidence type="ECO:0000313" key="5">
    <source>
        <dbReference type="Proteomes" id="UP000535589"/>
    </source>
</evidence>
<dbReference type="PROSITE" id="PS51186">
    <property type="entry name" value="GNAT"/>
    <property type="match status" value="1"/>
</dbReference>
<accession>A0A7X8TP32</accession>
<dbReference type="InterPro" id="IPR000182">
    <property type="entry name" value="GNAT_dom"/>
</dbReference>
<name>A0A7X8TP32_9VIBR</name>
<dbReference type="InterPro" id="IPR050680">
    <property type="entry name" value="YpeA/RimI_acetyltransf"/>
</dbReference>
<keyword evidence="1 4" id="KW-0808">Transferase</keyword>
<keyword evidence="5" id="KW-1185">Reference proteome</keyword>
<comment type="caution">
    <text evidence="4">The sequence shown here is derived from an EMBL/GenBank/DDBJ whole genome shotgun (WGS) entry which is preliminary data.</text>
</comment>
<keyword evidence="2" id="KW-0012">Acyltransferase</keyword>
<dbReference type="GO" id="GO:0016747">
    <property type="term" value="F:acyltransferase activity, transferring groups other than amino-acyl groups"/>
    <property type="evidence" value="ECO:0007669"/>
    <property type="project" value="InterPro"/>
</dbReference>
<evidence type="ECO:0000259" key="3">
    <source>
        <dbReference type="PROSITE" id="PS51186"/>
    </source>
</evidence>
<evidence type="ECO:0000256" key="1">
    <source>
        <dbReference type="ARBA" id="ARBA00022679"/>
    </source>
</evidence>
<dbReference type="Proteomes" id="UP000535589">
    <property type="component" value="Unassembled WGS sequence"/>
</dbReference>
<gene>
    <name evidence="4" type="ORF">HGP28_04655</name>
</gene>
<feature type="domain" description="N-acetyltransferase" evidence="3">
    <location>
        <begin position="1"/>
        <end position="136"/>
    </location>
</feature>
<protein>
    <submittedName>
        <fullName evidence="4">GNAT family N-acetyltransferase</fullName>
    </submittedName>
</protein>
<dbReference type="PANTHER" id="PTHR43420">
    <property type="entry name" value="ACETYLTRANSFERASE"/>
    <property type="match status" value="1"/>
</dbReference>
<dbReference type="EMBL" id="JABAIK010000003">
    <property type="protein sequence ID" value="NLS12184.1"/>
    <property type="molecule type" value="Genomic_DNA"/>
</dbReference>
<dbReference type="RefSeq" id="WP_168835281.1">
    <property type="nucleotide sequence ID" value="NZ_JABAIK010000003.1"/>
</dbReference>
<dbReference type="AlphaFoldDB" id="A0A7X8TP32"/>
<dbReference type="Gene3D" id="3.40.630.30">
    <property type="match status" value="1"/>
</dbReference>
<evidence type="ECO:0000313" key="4">
    <source>
        <dbReference type="EMBL" id="NLS12184.1"/>
    </source>
</evidence>
<sequence>MIESFNTAKLNRLLGKEFTLEMADNEHNAQHQHYQKYYPEAAFELILLSGEPAGRLYVSRWETQIRIVDIAVLPQHRGKKIGSHLMSQLLDEAKEHGLEVSIHVEHNNPAMRWYLALGFETVEDKGVYRLMKTRLHETGAVQVACPKA</sequence>
<organism evidence="4 5">
    <name type="scientific">Vibrio agarilyticus</name>
    <dbReference type="NCBI Taxonomy" id="2726741"/>
    <lineage>
        <taxon>Bacteria</taxon>
        <taxon>Pseudomonadati</taxon>
        <taxon>Pseudomonadota</taxon>
        <taxon>Gammaproteobacteria</taxon>
        <taxon>Vibrionales</taxon>
        <taxon>Vibrionaceae</taxon>
        <taxon>Vibrio</taxon>
    </lineage>
</organism>